<reference evidence="1 2" key="1">
    <citation type="submission" date="2015-01" db="EMBL/GenBank/DDBJ databases">
        <title>Evolution of Trichinella species and genotypes.</title>
        <authorList>
            <person name="Korhonen P.K."/>
            <person name="Edoardo P."/>
            <person name="Giuseppe L.R."/>
            <person name="Gasser R.B."/>
        </authorList>
    </citation>
    <scope>NUCLEOTIDE SEQUENCE [LARGE SCALE GENOMIC DNA]</scope>
    <source>
        <strain evidence="1">ISS417</strain>
    </source>
</reference>
<evidence type="ECO:0000313" key="1">
    <source>
        <dbReference type="EMBL" id="KRX50517.1"/>
    </source>
</evidence>
<proteinExistence type="predicted"/>
<organism evidence="1 2">
    <name type="scientific">Trichinella murrelli</name>
    <dbReference type="NCBI Taxonomy" id="144512"/>
    <lineage>
        <taxon>Eukaryota</taxon>
        <taxon>Metazoa</taxon>
        <taxon>Ecdysozoa</taxon>
        <taxon>Nematoda</taxon>
        <taxon>Enoplea</taxon>
        <taxon>Dorylaimia</taxon>
        <taxon>Trichinellida</taxon>
        <taxon>Trichinellidae</taxon>
        <taxon>Trichinella</taxon>
    </lineage>
</organism>
<sequence length="82" mass="9429">MKDYYVSGVIPRCSYLQADEFLRFTSYCLGKLSLQDRVLLIPPPPIFPTLPTLFTSHTYLYRETFVTVLVTTISEVDISIAY</sequence>
<accession>A0A0V0UHB2</accession>
<keyword evidence="2" id="KW-1185">Reference proteome</keyword>
<dbReference type="EMBL" id="JYDJ01000005">
    <property type="protein sequence ID" value="KRX50517.1"/>
    <property type="molecule type" value="Genomic_DNA"/>
</dbReference>
<dbReference type="Proteomes" id="UP000055048">
    <property type="component" value="Unassembled WGS sequence"/>
</dbReference>
<comment type="caution">
    <text evidence="1">The sequence shown here is derived from an EMBL/GenBank/DDBJ whole genome shotgun (WGS) entry which is preliminary data.</text>
</comment>
<evidence type="ECO:0000313" key="2">
    <source>
        <dbReference type="Proteomes" id="UP000055048"/>
    </source>
</evidence>
<dbReference type="AlphaFoldDB" id="A0A0V0UHB2"/>
<protein>
    <submittedName>
        <fullName evidence="1">Uncharacterized protein</fullName>
    </submittedName>
</protein>
<name>A0A0V0UHB2_9BILA</name>
<gene>
    <name evidence="1" type="ORF">T05_11261</name>
</gene>